<dbReference type="PRINTS" id="PR00164">
    <property type="entry name" value="ABC2TRNSPORT"/>
</dbReference>
<keyword evidence="7 9" id="KW-1133">Transmembrane helix</keyword>
<dbReference type="InterPro" id="IPR047817">
    <property type="entry name" value="ABC2_TM_bact-type"/>
</dbReference>
<evidence type="ECO:0000256" key="2">
    <source>
        <dbReference type="ARBA" id="ARBA00007783"/>
    </source>
</evidence>
<feature type="transmembrane region" description="Helical" evidence="9">
    <location>
        <begin position="30"/>
        <end position="50"/>
    </location>
</feature>
<dbReference type="PROSITE" id="PS51012">
    <property type="entry name" value="ABC_TM2"/>
    <property type="match status" value="1"/>
</dbReference>
<dbReference type="Pfam" id="PF01061">
    <property type="entry name" value="ABC2_membrane"/>
    <property type="match status" value="1"/>
</dbReference>
<feature type="transmembrane region" description="Helical" evidence="9">
    <location>
        <begin position="141"/>
        <end position="164"/>
    </location>
</feature>
<keyword evidence="12" id="KW-1185">Reference proteome</keyword>
<sequence>MQSLKELWDYREMLGSLVKKDLKTRYKGSVLGFLWTFINPLLQLLVYSLLFSVIMRAGIENYGMFLFVALVPWLFFSTSLMAGASSIMGAQGLIEKIYFPRIIIPISVVCSNFLNMVFSFIIVFAALLITGVGLNPAMGFLPVLMAIEFFFALGLTLIVSAVNVYFRDLEYILGILTQVWMYVTPVLYPIDMAPEAIQGIILNVNPMSSVIIAYRDILFYQKFPDVSTLLMTVLCAIISMIVGVLVFGKLQKGFAEEL</sequence>
<keyword evidence="6 9" id="KW-0812">Transmembrane</keyword>
<evidence type="ECO:0000256" key="9">
    <source>
        <dbReference type="RuleBase" id="RU361157"/>
    </source>
</evidence>
<evidence type="ECO:0000256" key="4">
    <source>
        <dbReference type="ARBA" id="ARBA00022475"/>
    </source>
</evidence>
<gene>
    <name evidence="11" type="ORF">H8S18_05960</name>
</gene>
<dbReference type="InterPro" id="IPR000412">
    <property type="entry name" value="ABC_2_transport"/>
</dbReference>
<dbReference type="Proteomes" id="UP000606889">
    <property type="component" value="Unassembled WGS sequence"/>
</dbReference>
<evidence type="ECO:0000313" key="11">
    <source>
        <dbReference type="EMBL" id="MBC5647874.1"/>
    </source>
</evidence>
<reference evidence="11 12" key="1">
    <citation type="submission" date="2020-08" db="EMBL/GenBank/DDBJ databases">
        <title>Genome public.</title>
        <authorList>
            <person name="Liu C."/>
            <person name="Sun Q."/>
        </authorList>
    </citation>
    <scope>NUCLEOTIDE SEQUENCE [LARGE SCALE GENOMIC DNA]</scope>
    <source>
        <strain evidence="11 12">NSJ-35</strain>
    </source>
</reference>
<keyword evidence="5" id="KW-0997">Cell inner membrane</keyword>
<evidence type="ECO:0000256" key="7">
    <source>
        <dbReference type="ARBA" id="ARBA00022989"/>
    </source>
</evidence>
<feature type="transmembrane region" description="Helical" evidence="9">
    <location>
        <begin position="102"/>
        <end position="129"/>
    </location>
</feature>
<dbReference type="RefSeq" id="WP_186857383.1">
    <property type="nucleotide sequence ID" value="NZ_JACOON010000002.1"/>
</dbReference>
<evidence type="ECO:0000259" key="10">
    <source>
        <dbReference type="PROSITE" id="PS51012"/>
    </source>
</evidence>
<evidence type="ECO:0000256" key="3">
    <source>
        <dbReference type="ARBA" id="ARBA00022448"/>
    </source>
</evidence>
<feature type="transmembrane region" description="Helical" evidence="9">
    <location>
        <begin position="62"/>
        <end position="90"/>
    </location>
</feature>
<keyword evidence="4 9" id="KW-1003">Cell membrane</keyword>
<feature type="transmembrane region" description="Helical" evidence="9">
    <location>
        <begin position="226"/>
        <end position="248"/>
    </location>
</feature>
<evidence type="ECO:0000256" key="6">
    <source>
        <dbReference type="ARBA" id="ARBA00022692"/>
    </source>
</evidence>
<name>A0ABR7EFQ4_9FIRM</name>
<evidence type="ECO:0000256" key="8">
    <source>
        <dbReference type="ARBA" id="ARBA00023136"/>
    </source>
</evidence>
<keyword evidence="3 9" id="KW-0813">Transport</keyword>
<dbReference type="EMBL" id="JACOON010000002">
    <property type="protein sequence ID" value="MBC5647874.1"/>
    <property type="molecule type" value="Genomic_DNA"/>
</dbReference>
<evidence type="ECO:0000256" key="1">
    <source>
        <dbReference type="ARBA" id="ARBA00004429"/>
    </source>
</evidence>
<dbReference type="InterPro" id="IPR013525">
    <property type="entry name" value="ABC2_TM"/>
</dbReference>
<comment type="caution">
    <text evidence="11">The sequence shown here is derived from an EMBL/GenBank/DDBJ whole genome shotgun (WGS) entry which is preliminary data.</text>
</comment>
<accession>A0ABR7EFQ4</accession>
<keyword evidence="8 9" id="KW-0472">Membrane</keyword>
<proteinExistence type="inferred from homology"/>
<comment type="subcellular location">
    <subcellularLocation>
        <location evidence="1">Cell inner membrane</location>
        <topology evidence="1">Multi-pass membrane protein</topology>
    </subcellularLocation>
    <subcellularLocation>
        <location evidence="9">Cell membrane</location>
        <topology evidence="9">Multi-pass membrane protein</topology>
    </subcellularLocation>
</comment>
<protein>
    <recommendedName>
        <fullName evidence="9">Transport permease protein</fullName>
    </recommendedName>
</protein>
<dbReference type="PANTHER" id="PTHR30413:SF8">
    <property type="entry name" value="TRANSPORT PERMEASE PROTEIN"/>
    <property type="match status" value="1"/>
</dbReference>
<feature type="domain" description="ABC transmembrane type-2" evidence="10">
    <location>
        <begin position="31"/>
        <end position="250"/>
    </location>
</feature>
<evidence type="ECO:0000313" key="12">
    <source>
        <dbReference type="Proteomes" id="UP000606889"/>
    </source>
</evidence>
<feature type="transmembrane region" description="Helical" evidence="9">
    <location>
        <begin position="171"/>
        <end position="190"/>
    </location>
</feature>
<evidence type="ECO:0000256" key="5">
    <source>
        <dbReference type="ARBA" id="ARBA00022519"/>
    </source>
</evidence>
<organism evidence="11 12">
    <name type="scientific">Christensenella tenuis</name>
    <dbReference type="NCBI Taxonomy" id="2763033"/>
    <lineage>
        <taxon>Bacteria</taxon>
        <taxon>Bacillati</taxon>
        <taxon>Bacillota</taxon>
        <taxon>Clostridia</taxon>
        <taxon>Christensenellales</taxon>
        <taxon>Christensenellaceae</taxon>
        <taxon>Christensenella</taxon>
    </lineage>
</organism>
<dbReference type="PANTHER" id="PTHR30413">
    <property type="entry name" value="INNER MEMBRANE TRANSPORT PERMEASE"/>
    <property type="match status" value="1"/>
</dbReference>
<comment type="similarity">
    <text evidence="2 9">Belongs to the ABC-2 integral membrane protein family.</text>
</comment>